<reference evidence="1 2" key="1">
    <citation type="submission" date="2014-04" db="EMBL/GenBank/DDBJ databases">
        <authorList>
            <consortium name="DOE Joint Genome Institute"/>
            <person name="Kuo A."/>
            <person name="Kohler A."/>
            <person name="Costa M.D."/>
            <person name="Nagy L.G."/>
            <person name="Floudas D."/>
            <person name="Copeland A."/>
            <person name="Barry K.W."/>
            <person name="Cichocki N."/>
            <person name="Veneault-Fourrey C."/>
            <person name="LaButti K."/>
            <person name="Lindquist E.A."/>
            <person name="Lipzen A."/>
            <person name="Lundell T."/>
            <person name="Morin E."/>
            <person name="Murat C."/>
            <person name="Sun H."/>
            <person name="Tunlid A."/>
            <person name="Henrissat B."/>
            <person name="Grigoriev I.V."/>
            <person name="Hibbett D.S."/>
            <person name="Martin F."/>
            <person name="Nordberg H.P."/>
            <person name="Cantor M.N."/>
            <person name="Hua S.X."/>
        </authorList>
    </citation>
    <scope>NUCLEOTIDE SEQUENCE [LARGE SCALE GENOMIC DNA]</scope>
    <source>
        <strain evidence="1 2">441</strain>
    </source>
</reference>
<gene>
    <name evidence="1" type="ORF">PISMIDRAFT_432437</name>
</gene>
<protein>
    <submittedName>
        <fullName evidence="1">Uncharacterized protein</fullName>
    </submittedName>
</protein>
<accession>A0A0C9Z473</accession>
<proteinExistence type="predicted"/>
<reference evidence="2" key="2">
    <citation type="submission" date="2015-01" db="EMBL/GenBank/DDBJ databases">
        <title>Evolutionary Origins and Diversification of the Mycorrhizal Mutualists.</title>
        <authorList>
            <consortium name="DOE Joint Genome Institute"/>
            <consortium name="Mycorrhizal Genomics Consortium"/>
            <person name="Kohler A."/>
            <person name="Kuo A."/>
            <person name="Nagy L.G."/>
            <person name="Floudas D."/>
            <person name="Copeland A."/>
            <person name="Barry K.W."/>
            <person name="Cichocki N."/>
            <person name="Veneault-Fourrey C."/>
            <person name="LaButti K."/>
            <person name="Lindquist E.A."/>
            <person name="Lipzen A."/>
            <person name="Lundell T."/>
            <person name="Morin E."/>
            <person name="Murat C."/>
            <person name="Riley R."/>
            <person name="Ohm R."/>
            <person name="Sun H."/>
            <person name="Tunlid A."/>
            <person name="Henrissat B."/>
            <person name="Grigoriev I.V."/>
            <person name="Hibbett D.S."/>
            <person name="Martin F."/>
        </authorList>
    </citation>
    <scope>NUCLEOTIDE SEQUENCE [LARGE SCALE GENOMIC DNA]</scope>
    <source>
        <strain evidence="2">441</strain>
    </source>
</reference>
<name>A0A0C9Z473_9AGAM</name>
<sequence length="73" mass="8314">MVFCDLDVNFTRETWGKESLWQRWIAYGMGKPLKLRVTLTTGEIKPQVKAHILVRVAGALKTASVVRRNLDSL</sequence>
<organism evidence="1 2">
    <name type="scientific">Pisolithus microcarpus 441</name>
    <dbReference type="NCBI Taxonomy" id="765257"/>
    <lineage>
        <taxon>Eukaryota</taxon>
        <taxon>Fungi</taxon>
        <taxon>Dikarya</taxon>
        <taxon>Basidiomycota</taxon>
        <taxon>Agaricomycotina</taxon>
        <taxon>Agaricomycetes</taxon>
        <taxon>Agaricomycetidae</taxon>
        <taxon>Boletales</taxon>
        <taxon>Sclerodermatineae</taxon>
        <taxon>Pisolithaceae</taxon>
        <taxon>Pisolithus</taxon>
    </lineage>
</organism>
<dbReference type="AlphaFoldDB" id="A0A0C9Z473"/>
<keyword evidence="2" id="KW-1185">Reference proteome</keyword>
<evidence type="ECO:0000313" key="1">
    <source>
        <dbReference type="EMBL" id="KIK23891.1"/>
    </source>
</evidence>
<dbReference type="Proteomes" id="UP000054018">
    <property type="component" value="Unassembled WGS sequence"/>
</dbReference>
<dbReference type="EMBL" id="KN833722">
    <property type="protein sequence ID" value="KIK23891.1"/>
    <property type="molecule type" value="Genomic_DNA"/>
</dbReference>
<dbReference type="HOGENOM" id="CLU_2705785_0_0_1"/>
<evidence type="ECO:0000313" key="2">
    <source>
        <dbReference type="Proteomes" id="UP000054018"/>
    </source>
</evidence>